<sequence length="209" mass="23245">MSAKGECSKHGHGHGYGHKKKLYKRLFYSLLAIIILIILTIFIIWLVLRPTKPTFTLQDATIYQLNATSPNTLSTTLQVTLSSRNPNNRIGIYYDLLQVYASYHDQQITLPSALPASYLGNNDLTLWSPFLYGTTIPVAPFVAAALSQEEDAGSIVITVMVDGKLRWKVGTWVSGHYHVYVSCPAYVAYDSRGGTWLRLQQTVGCSTDV</sequence>
<dbReference type="Proteomes" id="UP001234297">
    <property type="component" value="Chromosome 12"/>
</dbReference>
<evidence type="ECO:0000313" key="1">
    <source>
        <dbReference type="EMBL" id="KAJ8615430.1"/>
    </source>
</evidence>
<reference evidence="1 2" key="1">
    <citation type="journal article" date="2022" name="Hortic Res">
        <title>A haplotype resolved chromosomal level avocado genome allows analysis of novel avocado genes.</title>
        <authorList>
            <person name="Nath O."/>
            <person name="Fletcher S.J."/>
            <person name="Hayward A."/>
            <person name="Shaw L.M."/>
            <person name="Masouleh A.K."/>
            <person name="Furtado A."/>
            <person name="Henry R.J."/>
            <person name="Mitter N."/>
        </authorList>
    </citation>
    <scope>NUCLEOTIDE SEQUENCE [LARGE SCALE GENOMIC DNA]</scope>
    <source>
        <strain evidence="2">cv. Hass</strain>
    </source>
</reference>
<keyword evidence="2" id="KW-1185">Reference proteome</keyword>
<evidence type="ECO:0000313" key="2">
    <source>
        <dbReference type="Proteomes" id="UP001234297"/>
    </source>
</evidence>
<proteinExistence type="predicted"/>
<organism evidence="1 2">
    <name type="scientific">Persea americana</name>
    <name type="common">Avocado</name>
    <dbReference type="NCBI Taxonomy" id="3435"/>
    <lineage>
        <taxon>Eukaryota</taxon>
        <taxon>Viridiplantae</taxon>
        <taxon>Streptophyta</taxon>
        <taxon>Embryophyta</taxon>
        <taxon>Tracheophyta</taxon>
        <taxon>Spermatophyta</taxon>
        <taxon>Magnoliopsida</taxon>
        <taxon>Magnoliidae</taxon>
        <taxon>Laurales</taxon>
        <taxon>Lauraceae</taxon>
        <taxon>Persea</taxon>
    </lineage>
</organism>
<name>A0ACC2K2W2_PERAE</name>
<accession>A0ACC2K2W2</accession>
<gene>
    <name evidence="1" type="ORF">MRB53_034802</name>
</gene>
<dbReference type="EMBL" id="CM056820">
    <property type="protein sequence ID" value="KAJ8615430.1"/>
    <property type="molecule type" value="Genomic_DNA"/>
</dbReference>
<protein>
    <submittedName>
        <fullName evidence="1">Uncharacterized protein</fullName>
    </submittedName>
</protein>
<comment type="caution">
    <text evidence="1">The sequence shown here is derived from an EMBL/GenBank/DDBJ whole genome shotgun (WGS) entry which is preliminary data.</text>
</comment>